<dbReference type="InterPro" id="IPR000276">
    <property type="entry name" value="GPCR_Rhodpsn"/>
</dbReference>
<dbReference type="CDD" id="cd13954">
    <property type="entry name" value="7tmA_OR"/>
    <property type="match status" value="2"/>
</dbReference>
<keyword evidence="7 12" id="KW-0297">G-protein coupled receptor</keyword>
<dbReference type="GO" id="GO:0005886">
    <property type="term" value="C:plasma membrane"/>
    <property type="evidence" value="ECO:0007669"/>
    <property type="project" value="UniProtKB-SubCell"/>
</dbReference>
<keyword evidence="4 12" id="KW-0812">Transmembrane</keyword>
<name>A0AAD1TA60_PELCU</name>
<protein>
    <submittedName>
        <fullName evidence="15">Olfactory receptor 2M2-like</fullName>
    </submittedName>
</protein>
<reference evidence="15" key="1">
    <citation type="submission" date="2022-03" db="EMBL/GenBank/DDBJ databases">
        <authorList>
            <person name="Alioto T."/>
            <person name="Alioto T."/>
            <person name="Gomez Garrido J."/>
        </authorList>
    </citation>
    <scope>NUCLEOTIDE SEQUENCE</scope>
</reference>
<feature type="transmembrane region" description="Helical" evidence="13">
    <location>
        <begin position="524"/>
        <end position="550"/>
    </location>
</feature>
<feature type="transmembrane region" description="Helical" evidence="13">
    <location>
        <begin position="257"/>
        <end position="280"/>
    </location>
</feature>
<comment type="subcellular location">
    <subcellularLocation>
        <location evidence="1">Cell membrane</location>
        <topology evidence="1">Multi-pass membrane protein</topology>
    </subcellularLocation>
</comment>
<evidence type="ECO:0000256" key="8">
    <source>
        <dbReference type="ARBA" id="ARBA00023136"/>
    </source>
</evidence>
<feature type="domain" description="G-protein coupled receptors family 1 profile" evidence="14">
    <location>
        <begin position="60"/>
        <end position="309"/>
    </location>
</feature>
<dbReference type="Gene3D" id="1.20.1070.10">
    <property type="entry name" value="Rhodopsin 7-helix transmembrane proteins"/>
    <property type="match status" value="3"/>
</dbReference>
<dbReference type="GO" id="GO:0004984">
    <property type="term" value="F:olfactory receptor activity"/>
    <property type="evidence" value="ECO:0007669"/>
    <property type="project" value="InterPro"/>
</dbReference>
<proteinExistence type="inferred from homology"/>
<evidence type="ECO:0000256" key="3">
    <source>
        <dbReference type="ARBA" id="ARBA00022606"/>
    </source>
</evidence>
<dbReference type="GO" id="GO:0004930">
    <property type="term" value="F:G protein-coupled receptor activity"/>
    <property type="evidence" value="ECO:0007669"/>
    <property type="project" value="UniProtKB-KW"/>
</dbReference>
<dbReference type="PROSITE" id="PS50262">
    <property type="entry name" value="G_PROTEIN_RECEP_F1_2"/>
    <property type="match status" value="3"/>
</dbReference>
<evidence type="ECO:0000256" key="5">
    <source>
        <dbReference type="ARBA" id="ARBA00022725"/>
    </source>
</evidence>
<feature type="domain" description="G-protein coupled receptors family 1 profile" evidence="14">
    <location>
        <begin position="365"/>
        <end position="614"/>
    </location>
</feature>
<keyword evidence="5" id="KW-0552">Olfaction</keyword>
<evidence type="ECO:0000259" key="14">
    <source>
        <dbReference type="PROSITE" id="PS50262"/>
    </source>
</evidence>
<sequence>TDHPATGTPTPTDVNYIRKMNSEVPQNVSGFLIYGLTDIPELQVPVFITFLVVYFIIVFNNTSLFLAVLVDPHLHTPMYIFLTHLSLIDVTYTSNVLPKLLNIILTQCKNISFAGCITQMYIFASLTCTEFLLLSAMAYDRYAAICSPLYYFILMSMKRCAVLISTAWFIGFLNPTGHAVLISAISFCSSRLIDHFFCDVIPLLKLSCTDTSIVEMLSYIEGVLLVFPAFLLTVISYICIIAAILKIKSAEGRHKAFSTCTSHLTCVIIFYLTVMSVYMRPTSSASLKKDKFFSLLYIVLVPMLNPIIYSLKNQEVKNALKKLKNTKFVKEITILVIMTSRNQTPELQFPIFMLFLFIYLIIICVNGIIFVLILCDTNFHTPMHTFLMMLSLIDLSSISNIKPNMLYMLHTQHKTISFLGCVNQTYLCLSLTCTDTLLLGAMAYDRYVAICHPLHYFTLMSTERCGLLISMAWTIGFTDPLAHFFFSYRSCLTASKYIDHFFCDVIPLLKISCSDTSIIEMLTYVIRTVLIVPDFLLILISYILIISTILKIKSADGRRKAFSTCTSHLTCVIIFYGTISCLYMRPTSSYSPKQDKFVALLFVILVPMMNPLIYSLKNQEVKTALKKVKNMLEMSLPGNSISNIKPNMLYMLHTQHKTISFLGCVNQTYLFLSLTCTDTLLLGAMAYDRYVAICHPLHYFTLMSTERCGLLKSMAWTIGFTDPLAHFFFISKLSPA</sequence>
<evidence type="ECO:0000256" key="7">
    <source>
        <dbReference type="ARBA" id="ARBA00023040"/>
    </source>
</evidence>
<keyword evidence="6 13" id="KW-1133">Transmembrane helix</keyword>
<accession>A0AAD1TA60</accession>
<feature type="transmembrane region" description="Helical" evidence="13">
    <location>
        <begin position="597"/>
        <end position="616"/>
    </location>
</feature>
<dbReference type="PROSITE" id="PS00237">
    <property type="entry name" value="G_PROTEIN_RECEP_F1_1"/>
    <property type="match status" value="3"/>
</dbReference>
<dbReference type="SUPFAM" id="SSF81321">
    <property type="entry name" value="Family A G protein-coupled receptor-like"/>
    <property type="match status" value="3"/>
</dbReference>
<feature type="transmembrane region" description="Helical" evidence="13">
    <location>
        <begin position="351"/>
        <end position="373"/>
    </location>
</feature>
<dbReference type="Proteomes" id="UP001295444">
    <property type="component" value="Chromosome 11"/>
</dbReference>
<feature type="domain" description="G-protein coupled receptors family 1 profile" evidence="14">
    <location>
        <begin position="641"/>
        <end position="736"/>
    </location>
</feature>
<keyword evidence="8 13" id="KW-0472">Membrane</keyword>
<keyword evidence="11 12" id="KW-0807">Transducer</keyword>
<dbReference type="AlphaFoldDB" id="A0AAD1TA60"/>
<dbReference type="PRINTS" id="PR00245">
    <property type="entry name" value="OLFACTORYR"/>
</dbReference>
<evidence type="ECO:0000313" key="15">
    <source>
        <dbReference type="EMBL" id="CAH2322332.1"/>
    </source>
</evidence>
<comment type="similarity">
    <text evidence="12">Belongs to the G-protein coupled receptor 1 family.</text>
</comment>
<evidence type="ECO:0000256" key="9">
    <source>
        <dbReference type="ARBA" id="ARBA00023170"/>
    </source>
</evidence>
<feature type="transmembrane region" description="Helical" evidence="13">
    <location>
        <begin position="292"/>
        <end position="311"/>
    </location>
</feature>
<evidence type="ECO:0000256" key="4">
    <source>
        <dbReference type="ARBA" id="ARBA00022692"/>
    </source>
</evidence>
<feature type="non-terminal residue" evidence="15">
    <location>
        <position position="1"/>
    </location>
</feature>
<dbReference type="EMBL" id="OW240922">
    <property type="protein sequence ID" value="CAH2322332.1"/>
    <property type="molecule type" value="Genomic_DNA"/>
</dbReference>
<dbReference type="PRINTS" id="PR00237">
    <property type="entry name" value="GPCRRHODOPSN"/>
</dbReference>
<feature type="non-terminal residue" evidence="15">
    <location>
        <position position="736"/>
    </location>
</feature>
<keyword evidence="10" id="KW-0325">Glycoprotein</keyword>
<organism evidence="15 16">
    <name type="scientific">Pelobates cultripes</name>
    <name type="common">Western spadefoot toad</name>
    <dbReference type="NCBI Taxonomy" id="61616"/>
    <lineage>
        <taxon>Eukaryota</taxon>
        <taxon>Metazoa</taxon>
        <taxon>Chordata</taxon>
        <taxon>Craniata</taxon>
        <taxon>Vertebrata</taxon>
        <taxon>Euteleostomi</taxon>
        <taxon>Amphibia</taxon>
        <taxon>Batrachia</taxon>
        <taxon>Anura</taxon>
        <taxon>Pelobatoidea</taxon>
        <taxon>Pelobatidae</taxon>
        <taxon>Pelobates</taxon>
    </lineage>
</organism>
<dbReference type="InterPro" id="IPR000725">
    <property type="entry name" value="Olfact_rcpt"/>
</dbReference>
<evidence type="ECO:0000256" key="13">
    <source>
        <dbReference type="SAM" id="Phobius"/>
    </source>
</evidence>
<feature type="transmembrane region" description="Helical" evidence="13">
    <location>
        <begin position="465"/>
        <end position="486"/>
    </location>
</feature>
<evidence type="ECO:0000256" key="2">
    <source>
        <dbReference type="ARBA" id="ARBA00022475"/>
    </source>
</evidence>
<keyword evidence="16" id="KW-1185">Reference proteome</keyword>
<evidence type="ECO:0000256" key="12">
    <source>
        <dbReference type="RuleBase" id="RU000688"/>
    </source>
</evidence>
<evidence type="ECO:0000256" key="11">
    <source>
        <dbReference type="ARBA" id="ARBA00023224"/>
    </source>
</evidence>
<dbReference type="Pfam" id="PF13853">
    <property type="entry name" value="7tm_4"/>
    <property type="match status" value="2"/>
</dbReference>
<feature type="transmembrane region" description="Helical" evidence="13">
    <location>
        <begin position="223"/>
        <end position="245"/>
    </location>
</feature>
<dbReference type="InterPro" id="IPR050516">
    <property type="entry name" value="Olfactory_GPCR"/>
</dbReference>
<keyword evidence="2" id="KW-1003">Cell membrane</keyword>
<feature type="transmembrane region" description="Helical" evidence="13">
    <location>
        <begin position="46"/>
        <end position="70"/>
    </location>
</feature>
<feature type="transmembrane region" description="Helical" evidence="13">
    <location>
        <begin position="117"/>
        <end position="137"/>
    </location>
</feature>
<evidence type="ECO:0000256" key="10">
    <source>
        <dbReference type="ARBA" id="ARBA00023180"/>
    </source>
</evidence>
<keyword evidence="9 12" id="KW-0675">Receptor</keyword>
<gene>
    <name evidence="15" type="ORF">PECUL_23A040053</name>
</gene>
<feature type="transmembrane region" description="Helical" evidence="13">
    <location>
        <begin position="562"/>
        <end position="585"/>
    </location>
</feature>
<dbReference type="PANTHER" id="PTHR26452">
    <property type="entry name" value="OLFACTORY RECEPTOR"/>
    <property type="match status" value="1"/>
</dbReference>
<feature type="transmembrane region" description="Helical" evidence="13">
    <location>
        <begin position="379"/>
        <end position="398"/>
    </location>
</feature>
<evidence type="ECO:0000313" key="16">
    <source>
        <dbReference type="Proteomes" id="UP001295444"/>
    </source>
</evidence>
<dbReference type="Pfam" id="PF00001">
    <property type="entry name" value="7tm_1"/>
    <property type="match status" value="1"/>
</dbReference>
<evidence type="ECO:0000256" key="1">
    <source>
        <dbReference type="ARBA" id="ARBA00004651"/>
    </source>
</evidence>
<keyword evidence="3" id="KW-0716">Sensory transduction</keyword>
<dbReference type="FunFam" id="1.20.1070.10:FF:000010">
    <property type="entry name" value="Olfactory receptor"/>
    <property type="match status" value="2"/>
</dbReference>
<evidence type="ECO:0000256" key="6">
    <source>
        <dbReference type="ARBA" id="ARBA00022989"/>
    </source>
</evidence>
<dbReference type="InterPro" id="IPR017452">
    <property type="entry name" value="GPCR_Rhodpsn_7TM"/>
</dbReference>